<dbReference type="Pfam" id="PF00775">
    <property type="entry name" value="Dioxygenase_C"/>
    <property type="match status" value="1"/>
</dbReference>
<dbReference type="PROSITE" id="PS51318">
    <property type="entry name" value="TAT"/>
    <property type="match status" value="1"/>
</dbReference>
<feature type="compositionally biased region" description="Gly residues" evidence="1">
    <location>
        <begin position="291"/>
        <end position="313"/>
    </location>
</feature>
<dbReference type="Proteomes" id="UP001565927">
    <property type="component" value="Unassembled WGS sequence"/>
</dbReference>
<comment type="caution">
    <text evidence="3">The sequence shown here is derived from an EMBL/GenBank/DDBJ whole genome shotgun (WGS) entry which is preliminary data.</text>
</comment>
<evidence type="ECO:0000256" key="1">
    <source>
        <dbReference type="SAM" id="MobiDB-lite"/>
    </source>
</evidence>
<dbReference type="InterPro" id="IPR006311">
    <property type="entry name" value="TAT_signal"/>
</dbReference>
<protein>
    <submittedName>
        <fullName evidence="3">Intradiol ring-cleavage dioxygenase</fullName>
    </submittedName>
</protein>
<dbReference type="PANTHER" id="PTHR34315:SF1">
    <property type="entry name" value="INTRADIOL RING-CLEAVAGE DIOXYGENASES DOMAIN-CONTAINING PROTEIN-RELATED"/>
    <property type="match status" value="1"/>
</dbReference>
<feature type="domain" description="Intradiol ring-cleavage dioxygenases" evidence="2">
    <location>
        <begin position="117"/>
        <end position="193"/>
    </location>
</feature>
<dbReference type="InterPro" id="IPR015889">
    <property type="entry name" value="Intradiol_dOase_core"/>
</dbReference>
<evidence type="ECO:0000313" key="3">
    <source>
        <dbReference type="EMBL" id="MEZ0163289.1"/>
    </source>
</evidence>
<evidence type="ECO:0000259" key="2">
    <source>
        <dbReference type="Pfam" id="PF00775"/>
    </source>
</evidence>
<dbReference type="EMBL" id="JBGFTU010000001">
    <property type="protein sequence ID" value="MEZ0163289.1"/>
    <property type="molecule type" value="Genomic_DNA"/>
</dbReference>
<proteinExistence type="predicted"/>
<dbReference type="SUPFAM" id="SSF49482">
    <property type="entry name" value="Aromatic compound dioxygenase"/>
    <property type="match status" value="1"/>
</dbReference>
<keyword evidence="4" id="KW-1185">Reference proteome</keyword>
<dbReference type="InterPro" id="IPR000627">
    <property type="entry name" value="Intradiol_dOase_C"/>
</dbReference>
<evidence type="ECO:0000313" key="4">
    <source>
        <dbReference type="Proteomes" id="UP001565927"/>
    </source>
</evidence>
<dbReference type="GO" id="GO:0051213">
    <property type="term" value="F:dioxygenase activity"/>
    <property type="evidence" value="ECO:0007669"/>
    <property type="project" value="UniProtKB-KW"/>
</dbReference>
<keyword evidence="3" id="KW-0560">Oxidoreductase</keyword>
<dbReference type="RefSeq" id="WP_370439540.1">
    <property type="nucleotide sequence ID" value="NZ_JBGFTU010000001.1"/>
</dbReference>
<sequence>MNPLQCNDAESFVDPAPDPALDNQVDNAAYVRAVHDNGLAFDLATLSRRRMLTGLGSAGAAAAVAGIVGAQPAAAAVPEIESETAGPYPGDGSNGVEIRTADGIVRNDIRSTFGTTNNLTATGIPLTINLTITDLDENPLPGHAVYLWHCDRDGNYSLYSTGITDQNYLRGIATTSAAGLVSFTSIFPACYSGRWPHIHFQVYSTIAEATSGSGTIRKTSQLAIPEDAADAVYATTGYSRSITNMAQVSLETDNVFGDDDAATELATVTGDVTAGYTVALTAPIDPAGREATGGGGVPGGPGGSGGPGQGPGTGAPTAPPTAPSVNAPAAVRRSRTRR</sequence>
<dbReference type="Gene3D" id="2.60.130.10">
    <property type="entry name" value="Aromatic compound dioxygenase"/>
    <property type="match status" value="1"/>
</dbReference>
<reference evidence="3 4" key="1">
    <citation type="submission" date="2024-07" db="EMBL/GenBank/DDBJ databases">
        <authorList>
            <person name="Thanompreechachai J."/>
            <person name="Duangmal K."/>
        </authorList>
    </citation>
    <scope>NUCLEOTIDE SEQUENCE [LARGE SCALE GENOMIC DNA]</scope>
    <source>
        <strain evidence="3 4">LSe6-4</strain>
    </source>
</reference>
<organism evidence="3 4">
    <name type="scientific">Kineococcus halophytocola</name>
    <dbReference type="NCBI Taxonomy" id="3234027"/>
    <lineage>
        <taxon>Bacteria</taxon>
        <taxon>Bacillati</taxon>
        <taxon>Actinomycetota</taxon>
        <taxon>Actinomycetes</taxon>
        <taxon>Kineosporiales</taxon>
        <taxon>Kineosporiaceae</taxon>
        <taxon>Kineococcus</taxon>
    </lineage>
</organism>
<name>A0ABV4GVF0_9ACTN</name>
<feature type="region of interest" description="Disordered" evidence="1">
    <location>
        <begin position="285"/>
        <end position="338"/>
    </location>
</feature>
<dbReference type="PANTHER" id="PTHR34315">
    <property type="match status" value="1"/>
</dbReference>
<accession>A0ABV4GVF0</accession>
<keyword evidence="3" id="KW-0223">Dioxygenase</keyword>
<feature type="region of interest" description="Disordered" evidence="1">
    <location>
        <begin position="1"/>
        <end position="20"/>
    </location>
</feature>
<gene>
    <name evidence="3" type="ORF">AB2L27_00770</name>
</gene>